<reference evidence="2" key="1">
    <citation type="submission" date="2020-09" db="EMBL/GenBank/DDBJ databases">
        <title>Genome seq and assembly of Limnohabitants sp.</title>
        <authorList>
            <person name="Chhetri G."/>
        </authorList>
    </citation>
    <scope>NUCLEOTIDE SEQUENCE</scope>
    <source>
        <strain evidence="2">JUR4</strain>
    </source>
</reference>
<dbReference type="Proteomes" id="UP000647424">
    <property type="component" value="Unassembled WGS sequence"/>
</dbReference>
<evidence type="ECO:0000256" key="1">
    <source>
        <dbReference type="SAM" id="SignalP"/>
    </source>
</evidence>
<dbReference type="EMBL" id="JACYFT010000011">
    <property type="protein sequence ID" value="MBD8052031.1"/>
    <property type="molecule type" value="Genomic_DNA"/>
</dbReference>
<sequence length="565" mass="61785">MDSWNRCKAVLLLLACALLTACGGGGGTEGQANADTGDGTVAGLLAAPITEAQAVRFLWKSSFGPTTESIARLRQLGYARFVDEQLGLATGTYSDYLLDKWAPNAGNVEFKFCETTYPNESAGRCYDWIYNRGRAPSIIFLRSAVHDADQLRLRMAFALSQMLVVSVNSDERHAYGMRSYQQMLRQNAFGNYRDILVKVTKHPYMGAWLNLGGSHASRPNENYPRELLQLFSVGTFLMNQDGTYVLNAQGRRIETYKQAHIEAFSKALTGWVFPPGFYSSEAMVVDESRHDKTPKILLNGQVIPAGTSAQQDLETVISNVFNHPNTGPFVVKQLIQFLVTSNPSPAYVARVVRVFNNNGQGVRGDMRAVVRAILLDSEALSPPDNAGRLLEPVLTMTGLVRAIGGTTDGAYLDQAAAAMQQRPFAAPSVFNFYPPDFALPLAGSKLVAPQFGILTMSTLTQRLEHAQNFLWAGSIPAEAGLPVGYARGTRLQWPAAWLQMAAGQAAPLVEMLNVRLTGGTLTAAQKNHIAAQVQSLPATTEAQRLERLRLATFLVYSSPQFMTHR</sequence>
<dbReference type="InterPro" id="IPR014917">
    <property type="entry name" value="DUF1800"/>
</dbReference>
<accession>A0A927FJQ9</accession>
<feature type="signal peptide" evidence="1">
    <location>
        <begin position="1"/>
        <end position="23"/>
    </location>
</feature>
<proteinExistence type="predicted"/>
<feature type="chain" id="PRO_5037358376" evidence="1">
    <location>
        <begin position="24"/>
        <end position="565"/>
    </location>
</feature>
<comment type="caution">
    <text evidence="2">The sequence shown here is derived from an EMBL/GenBank/DDBJ whole genome shotgun (WGS) entry which is preliminary data.</text>
</comment>
<dbReference type="RefSeq" id="WP_191820522.1">
    <property type="nucleotide sequence ID" value="NZ_JACYFT010000011.1"/>
</dbReference>
<dbReference type="PROSITE" id="PS51257">
    <property type="entry name" value="PROKAR_LIPOPROTEIN"/>
    <property type="match status" value="1"/>
</dbReference>
<evidence type="ECO:0000313" key="2">
    <source>
        <dbReference type="EMBL" id="MBD8052031.1"/>
    </source>
</evidence>
<keyword evidence="1" id="KW-0732">Signal</keyword>
<organism evidence="2 3">
    <name type="scientific">Limnohabitans radicicola</name>
    <dbReference type="NCBI Taxonomy" id="2771427"/>
    <lineage>
        <taxon>Bacteria</taxon>
        <taxon>Pseudomonadati</taxon>
        <taxon>Pseudomonadota</taxon>
        <taxon>Betaproteobacteria</taxon>
        <taxon>Burkholderiales</taxon>
        <taxon>Comamonadaceae</taxon>
        <taxon>Limnohabitans</taxon>
    </lineage>
</organism>
<dbReference type="Pfam" id="PF08811">
    <property type="entry name" value="DUF1800"/>
    <property type="match status" value="1"/>
</dbReference>
<protein>
    <submittedName>
        <fullName evidence="2">DUF1800 domain-containing protein</fullName>
    </submittedName>
</protein>
<dbReference type="AlphaFoldDB" id="A0A927FJQ9"/>
<evidence type="ECO:0000313" key="3">
    <source>
        <dbReference type="Proteomes" id="UP000647424"/>
    </source>
</evidence>
<name>A0A927FJQ9_9BURK</name>
<keyword evidence="3" id="KW-1185">Reference proteome</keyword>
<gene>
    <name evidence="2" type="ORF">IC609_15950</name>
</gene>